<reference evidence="3 4" key="1">
    <citation type="submission" date="2018-11" db="EMBL/GenBank/DDBJ databases">
        <title>Microbial catabolism of amino acid.</title>
        <authorList>
            <person name="Hibi M."/>
            <person name="Ogawa J."/>
        </authorList>
    </citation>
    <scope>NUCLEOTIDE SEQUENCE [LARGE SCALE GENOMIC DNA]</scope>
    <source>
        <strain evidence="3 4">C31-06</strain>
    </source>
</reference>
<feature type="transmembrane region" description="Helical" evidence="2">
    <location>
        <begin position="28"/>
        <end position="45"/>
    </location>
</feature>
<evidence type="ECO:0000256" key="1">
    <source>
        <dbReference type="SAM" id="MobiDB-lite"/>
    </source>
</evidence>
<keyword evidence="2" id="KW-1133">Transmembrane helix</keyword>
<evidence type="ECO:0000256" key="2">
    <source>
        <dbReference type="SAM" id="Phobius"/>
    </source>
</evidence>
<dbReference type="Proteomes" id="UP000287519">
    <property type="component" value="Unassembled WGS sequence"/>
</dbReference>
<evidence type="ECO:0000313" key="4">
    <source>
        <dbReference type="Proteomes" id="UP000287519"/>
    </source>
</evidence>
<dbReference type="RefSeq" id="WP_124395684.1">
    <property type="nucleotide sequence ID" value="NZ_BHYM01000085.1"/>
</dbReference>
<proteinExistence type="predicted"/>
<protein>
    <submittedName>
        <fullName evidence="3">Uncharacterized protein</fullName>
    </submittedName>
</protein>
<sequence length="76" mass="7789">MTLTAHNAFRTHTARHAKDRQAEPDRRFSFGTALVAALVAAAPAMTVTGSVVLAAATAGSVLIGVLLAAFLISSLI</sequence>
<comment type="caution">
    <text evidence="3">The sequence shown here is derived from an EMBL/GenBank/DDBJ whole genome shotgun (WGS) entry which is preliminary data.</text>
</comment>
<keyword evidence="2" id="KW-0472">Membrane</keyword>
<feature type="transmembrane region" description="Helical" evidence="2">
    <location>
        <begin position="51"/>
        <end position="72"/>
    </location>
</feature>
<keyword evidence="2" id="KW-0812">Transmembrane</keyword>
<evidence type="ECO:0000313" key="3">
    <source>
        <dbReference type="EMBL" id="GCE44040.1"/>
    </source>
</evidence>
<gene>
    <name evidence="3" type="ORF">Rhow_008338</name>
</gene>
<dbReference type="OrthoDB" id="4485784at2"/>
<keyword evidence="4" id="KW-1185">Reference proteome</keyword>
<accession>A0A402CK65</accession>
<feature type="region of interest" description="Disordered" evidence="1">
    <location>
        <begin position="1"/>
        <end position="24"/>
    </location>
</feature>
<name>A0A402CK65_RHOWR</name>
<organism evidence="3 4">
    <name type="scientific">Rhodococcus wratislaviensis</name>
    <name type="common">Tsukamurella wratislaviensis</name>
    <dbReference type="NCBI Taxonomy" id="44752"/>
    <lineage>
        <taxon>Bacteria</taxon>
        <taxon>Bacillati</taxon>
        <taxon>Actinomycetota</taxon>
        <taxon>Actinomycetes</taxon>
        <taxon>Mycobacteriales</taxon>
        <taxon>Nocardiaceae</taxon>
        <taxon>Rhodococcus</taxon>
    </lineage>
</organism>
<dbReference type="AlphaFoldDB" id="A0A402CK65"/>
<dbReference type="EMBL" id="BHYM01000085">
    <property type="protein sequence ID" value="GCE44040.1"/>
    <property type="molecule type" value="Genomic_DNA"/>
</dbReference>